<evidence type="ECO:0000259" key="1">
    <source>
        <dbReference type="PROSITE" id="PS01285"/>
    </source>
</evidence>
<dbReference type="InterPro" id="IPR000421">
    <property type="entry name" value="FA58C"/>
</dbReference>
<reference evidence="2 3" key="1">
    <citation type="submission" date="2022-12" db="EMBL/GenBank/DDBJ databases">
        <title>Chromosome-level genome of Tegillarca granosa.</title>
        <authorList>
            <person name="Kim J."/>
        </authorList>
    </citation>
    <scope>NUCLEOTIDE SEQUENCE [LARGE SCALE GENOMIC DNA]</scope>
    <source>
        <strain evidence="2">Teg-2019</strain>
        <tissue evidence="2">Adductor muscle</tissue>
    </source>
</reference>
<name>A0ABQ9E4U9_TEGGR</name>
<dbReference type="EMBL" id="JARBDR010000919">
    <property type="protein sequence ID" value="KAJ8300155.1"/>
    <property type="molecule type" value="Genomic_DNA"/>
</dbReference>
<proteinExistence type="predicted"/>
<evidence type="ECO:0000313" key="2">
    <source>
        <dbReference type="EMBL" id="KAJ8300155.1"/>
    </source>
</evidence>
<comment type="caution">
    <text evidence="2">The sequence shown here is derived from an EMBL/GenBank/DDBJ whole genome shotgun (WGS) entry which is preliminary data.</text>
</comment>
<dbReference type="SUPFAM" id="SSF49785">
    <property type="entry name" value="Galactose-binding domain-like"/>
    <property type="match status" value="1"/>
</dbReference>
<gene>
    <name evidence="2" type="ORF">KUTeg_021674</name>
</gene>
<evidence type="ECO:0000313" key="3">
    <source>
        <dbReference type="Proteomes" id="UP001217089"/>
    </source>
</evidence>
<keyword evidence="3" id="KW-1185">Reference proteome</keyword>
<dbReference type="PROSITE" id="PS01285">
    <property type="entry name" value="FA58C_1"/>
    <property type="match status" value="1"/>
</dbReference>
<sequence>MNTRCLLHAAILYMASYCNFNILLANQEDELYCSKNPCFYALPHSFTIQSQVLALVTTLRTEKNGGAWCPKPPITKDAYEYLQIDLGELTVITMVEVQGRFGNGQIFSNIDF</sequence>
<protein>
    <recommendedName>
        <fullName evidence="1">F5/8 type C domain-containing protein</fullName>
    </recommendedName>
</protein>
<dbReference type="InterPro" id="IPR008979">
    <property type="entry name" value="Galactose-bd-like_sf"/>
</dbReference>
<dbReference type="Proteomes" id="UP001217089">
    <property type="component" value="Unassembled WGS sequence"/>
</dbReference>
<accession>A0ABQ9E4U9</accession>
<organism evidence="2 3">
    <name type="scientific">Tegillarca granosa</name>
    <name type="common">Malaysian cockle</name>
    <name type="synonym">Anadara granosa</name>
    <dbReference type="NCBI Taxonomy" id="220873"/>
    <lineage>
        <taxon>Eukaryota</taxon>
        <taxon>Metazoa</taxon>
        <taxon>Spiralia</taxon>
        <taxon>Lophotrochozoa</taxon>
        <taxon>Mollusca</taxon>
        <taxon>Bivalvia</taxon>
        <taxon>Autobranchia</taxon>
        <taxon>Pteriomorphia</taxon>
        <taxon>Arcoida</taxon>
        <taxon>Arcoidea</taxon>
        <taxon>Arcidae</taxon>
        <taxon>Tegillarca</taxon>
    </lineage>
</organism>
<dbReference type="Gene3D" id="2.60.120.260">
    <property type="entry name" value="Galactose-binding domain-like"/>
    <property type="match status" value="1"/>
</dbReference>
<feature type="domain" description="F5/8 type C" evidence="1">
    <location>
        <begin position="67"/>
        <end position="99"/>
    </location>
</feature>